<evidence type="ECO:0000313" key="6">
    <source>
        <dbReference type="Proteomes" id="UP000529417"/>
    </source>
</evidence>
<dbReference type="InterPro" id="IPR039424">
    <property type="entry name" value="SBP_5"/>
</dbReference>
<feature type="signal peptide" evidence="3">
    <location>
        <begin position="1"/>
        <end position="23"/>
    </location>
</feature>
<reference evidence="5 6" key="1">
    <citation type="journal article" date="2000" name="Arch. Microbiol.">
        <title>Rhodobaca bogoriensis gen. nov. and sp. nov., an alkaliphilic purple nonsulfur bacterium from African Rift Valley soda lakes.</title>
        <authorList>
            <person name="Milford A.D."/>
            <person name="Achenbach L.A."/>
            <person name="Jung D.O."/>
            <person name="Madigan M.T."/>
        </authorList>
    </citation>
    <scope>NUCLEOTIDE SEQUENCE [LARGE SCALE GENOMIC DNA]</scope>
    <source>
        <strain evidence="5 6">2376</strain>
    </source>
</reference>
<dbReference type="InterPro" id="IPR000914">
    <property type="entry name" value="SBP_5_dom"/>
</dbReference>
<proteinExistence type="inferred from homology"/>
<dbReference type="GO" id="GO:0015833">
    <property type="term" value="P:peptide transport"/>
    <property type="evidence" value="ECO:0007669"/>
    <property type="project" value="TreeGrafter"/>
</dbReference>
<dbReference type="GO" id="GO:0043190">
    <property type="term" value="C:ATP-binding cassette (ABC) transporter complex"/>
    <property type="evidence" value="ECO:0007669"/>
    <property type="project" value="InterPro"/>
</dbReference>
<dbReference type="EMBL" id="JACBXS010000023">
    <property type="protein sequence ID" value="NYS25699.1"/>
    <property type="molecule type" value="Genomic_DNA"/>
</dbReference>
<feature type="chain" id="PRO_5031141779" evidence="3">
    <location>
        <begin position="24"/>
        <end position="571"/>
    </location>
</feature>
<name>A0A7Z0KYU6_9RHOB</name>
<dbReference type="SUPFAM" id="SSF53850">
    <property type="entry name" value="Periplasmic binding protein-like II"/>
    <property type="match status" value="1"/>
</dbReference>
<dbReference type="PANTHER" id="PTHR30290">
    <property type="entry name" value="PERIPLASMIC BINDING COMPONENT OF ABC TRANSPORTER"/>
    <property type="match status" value="1"/>
</dbReference>
<dbReference type="GO" id="GO:1904680">
    <property type="term" value="F:peptide transmembrane transporter activity"/>
    <property type="evidence" value="ECO:0007669"/>
    <property type="project" value="TreeGrafter"/>
</dbReference>
<dbReference type="PANTHER" id="PTHR30290:SF65">
    <property type="entry name" value="MONOACYL PHOSPHATIDYLINOSITOL TETRAMANNOSIDE-BINDING PROTEIN LPQW-RELATED"/>
    <property type="match status" value="1"/>
</dbReference>
<protein>
    <submittedName>
        <fullName evidence="5">Peptide ABC transporter substrate-binding protein</fullName>
    </submittedName>
</protein>
<dbReference type="InterPro" id="IPR030678">
    <property type="entry name" value="Peptide/Ni-bd"/>
</dbReference>
<comment type="subcellular location">
    <subcellularLocation>
        <location evidence="1">Periplasm</location>
    </subcellularLocation>
</comment>
<dbReference type="Proteomes" id="UP000529417">
    <property type="component" value="Unassembled WGS sequence"/>
</dbReference>
<evidence type="ECO:0000259" key="4">
    <source>
        <dbReference type="Pfam" id="PF00496"/>
    </source>
</evidence>
<comment type="caution">
    <text evidence="5">The sequence shown here is derived from an EMBL/GenBank/DDBJ whole genome shotgun (WGS) entry which is preliminary data.</text>
</comment>
<keyword evidence="3" id="KW-0732">Signal</keyword>
<dbReference type="PIRSF" id="PIRSF002741">
    <property type="entry name" value="MppA"/>
    <property type="match status" value="1"/>
</dbReference>
<dbReference type="Pfam" id="PF00496">
    <property type="entry name" value="SBP_bac_5"/>
    <property type="match status" value="1"/>
</dbReference>
<comment type="similarity">
    <text evidence="2">Belongs to the bacterial solute-binding protein 5 family.</text>
</comment>
<sequence length="571" mass="63809">MKRRTALMGAVAAAALVPGMVMAEERERGSSGHLNVIYWQAVSTMNSYLSGGTKEMNAASVVWEPLARFDNEGELVAWLAEEIPTLDNGGVSEDLKTITWVLKEGLLWSDGTDVTAEDVVFTYEYCTHPEGGCSYRDRYAGIESVEAVDDRTILITFEDATPNPYIPFVGAGSPIIQRAQFQDCMGARAPECTDENFAPIGTGPYVVTDFRPNDVIQFEANENYRVANQPYFQTITWAGGGDATGAARAVFQTGEMDYAWNLQLAPEVIEQMEGGGMGTLLVDFGPLMERIELNFTDPSPDLPADERATMQHPHPILSDIRVREALSRAIDRELLTEIGYGPTGRPACNFIVAPPAMVSPNNDDCLVQDMDRANALLDEAGWERGSDGIRVKDGERLELLFQTSTNAVRQDFQALIQQWWREIGVEARLRNIDAGVFFGSDPGSPDTYIKFWADVQMYASLFEGTDPTPHLEQRRCGREPRPETQWQGQNINRYCNPEYDALWAELNREPDPERRQELVIALNDMFIQDYAHIPLVARGRVSAAANTVGGIILNVWDSEHWNQAEWYRIED</sequence>
<keyword evidence="6" id="KW-1185">Reference proteome</keyword>
<dbReference type="Gene3D" id="3.10.105.10">
    <property type="entry name" value="Dipeptide-binding Protein, Domain 3"/>
    <property type="match status" value="1"/>
</dbReference>
<evidence type="ECO:0000256" key="2">
    <source>
        <dbReference type="ARBA" id="ARBA00005695"/>
    </source>
</evidence>
<dbReference type="AlphaFoldDB" id="A0A7Z0KYU6"/>
<dbReference type="Gene3D" id="3.40.190.10">
    <property type="entry name" value="Periplasmic binding protein-like II"/>
    <property type="match status" value="1"/>
</dbReference>
<evidence type="ECO:0000313" key="5">
    <source>
        <dbReference type="EMBL" id="NYS25699.1"/>
    </source>
</evidence>
<evidence type="ECO:0000256" key="3">
    <source>
        <dbReference type="SAM" id="SignalP"/>
    </source>
</evidence>
<gene>
    <name evidence="5" type="ORF">HUK65_11915</name>
</gene>
<accession>A0A7Z0KYU6</accession>
<dbReference type="CDD" id="cd08513">
    <property type="entry name" value="PBP2_thermophilic_Hb8_like"/>
    <property type="match status" value="1"/>
</dbReference>
<organism evidence="5 6">
    <name type="scientific">Rhabdonatronobacter sediminivivens</name>
    <dbReference type="NCBI Taxonomy" id="2743469"/>
    <lineage>
        <taxon>Bacteria</taxon>
        <taxon>Pseudomonadati</taxon>
        <taxon>Pseudomonadota</taxon>
        <taxon>Alphaproteobacteria</taxon>
        <taxon>Rhodobacterales</taxon>
        <taxon>Paracoccaceae</taxon>
        <taxon>Rhabdonatronobacter</taxon>
    </lineage>
</organism>
<dbReference type="RefSeq" id="WP_179906495.1">
    <property type="nucleotide sequence ID" value="NZ_JACBXS010000023.1"/>
</dbReference>
<evidence type="ECO:0000256" key="1">
    <source>
        <dbReference type="ARBA" id="ARBA00004418"/>
    </source>
</evidence>
<feature type="domain" description="Solute-binding protein family 5" evidence="4">
    <location>
        <begin position="74"/>
        <end position="435"/>
    </location>
</feature>
<dbReference type="GO" id="GO:0030288">
    <property type="term" value="C:outer membrane-bounded periplasmic space"/>
    <property type="evidence" value="ECO:0007669"/>
    <property type="project" value="UniProtKB-ARBA"/>
</dbReference>